<dbReference type="PANTHER" id="PTHR43060">
    <property type="entry name" value="3-HYDROXYISOBUTYRATE DEHYDROGENASE-LIKE 1, MITOCHONDRIAL-RELATED"/>
    <property type="match status" value="1"/>
</dbReference>
<dbReference type="InterPro" id="IPR036291">
    <property type="entry name" value="NAD(P)-bd_dom_sf"/>
</dbReference>
<sequence length="304" mass="32504">MSSVQKKMYAPLPPARIAFIGLGVMGFPMAGHLARAGHHITVYNRTRSKAEAWVAEFGHQYAESPAEAAKNAELVFFCVGNDQDLYEVVAGPEGALQQAQAGAIFIDHTTASALIARTLNEHCLNADVQFIDAPISGGQAGAVAGKLSIMCGAPQAAFNQVLPYLECYGTMIERLGDVGAGQLCKMVNQICVVGVLQGLSEGLAFGEQAGLDMDKVVKVISGGAASSWQMLNRSQTMLEREFDFGFAVDWMRKDLGLVLNEARNNGARLPLTAMIDQLYGEVQQRGGGRLDSSSLITLLGKHEN</sequence>
<dbReference type="InterPro" id="IPR015815">
    <property type="entry name" value="HIBADH-related"/>
</dbReference>
<organism evidence="7 8">
    <name type="scientific">Candidatus Paenalcaligenes intestinipullorum</name>
    <dbReference type="NCBI Taxonomy" id="2838718"/>
    <lineage>
        <taxon>Bacteria</taxon>
        <taxon>Pseudomonadati</taxon>
        <taxon>Pseudomonadota</taxon>
        <taxon>Betaproteobacteria</taxon>
        <taxon>Burkholderiales</taxon>
        <taxon>Alcaligenaceae</taxon>
        <taxon>Paenalcaligenes</taxon>
    </lineage>
</organism>
<dbReference type="GO" id="GO:0050661">
    <property type="term" value="F:NADP binding"/>
    <property type="evidence" value="ECO:0007669"/>
    <property type="project" value="InterPro"/>
</dbReference>
<evidence type="ECO:0000256" key="1">
    <source>
        <dbReference type="ARBA" id="ARBA00009080"/>
    </source>
</evidence>
<dbReference type="PANTHER" id="PTHR43060:SF15">
    <property type="entry name" value="3-HYDROXYISOBUTYRATE DEHYDROGENASE-LIKE 1, MITOCHONDRIAL-RELATED"/>
    <property type="match status" value="1"/>
</dbReference>
<dbReference type="InterPro" id="IPR029154">
    <property type="entry name" value="HIBADH-like_NADP-bd"/>
</dbReference>
<evidence type="ECO:0000259" key="5">
    <source>
        <dbReference type="Pfam" id="PF03446"/>
    </source>
</evidence>
<dbReference type="SUPFAM" id="SSF51735">
    <property type="entry name" value="NAD(P)-binding Rossmann-fold domains"/>
    <property type="match status" value="1"/>
</dbReference>
<gene>
    <name evidence="7" type="ORF">H9906_06240</name>
</gene>
<dbReference type="PIRSF" id="PIRSF000103">
    <property type="entry name" value="HIBADH"/>
    <property type="match status" value="1"/>
</dbReference>
<proteinExistence type="inferred from homology"/>
<evidence type="ECO:0000259" key="6">
    <source>
        <dbReference type="Pfam" id="PF14833"/>
    </source>
</evidence>
<dbReference type="Proteomes" id="UP000823889">
    <property type="component" value="Unassembled WGS sequence"/>
</dbReference>
<evidence type="ECO:0000313" key="7">
    <source>
        <dbReference type="EMBL" id="HJD44609.1"/>
    </source>
</evidence>
<feature type="active site" evidence="4">
    <location>
        <position position="185"/>
    </location>
</feature>
<dbReference type="AlphaFoldDB" id="A0A9D2RIH2"/>
<dbReference type="InterPro" id="IPR008927">
    <property type="entry name" value="6-PGluconate_DH-like_C_sf"/>
</dbReference>
<reference evidence="7" key="2">
    <citation type="submission" date="2021-04" db="EMBL/GenBank/DDBJ databases">
        <authorList>
            <person name="Gilroy R."/>
        </authorList>
    </citation>
    <scope>NUCLEOTIDE SEQUENCE</scope>
    <source>
        <strain evidence="7">9264</strain>
    </source>
</reference>
<comment type="caution">
    <text evidence="7">The sequence shown here is derived from an EMBL/GenBank/DDBJ whole genome shotgun (WGS) entry which is preliminary data.</text>
</comment>
<dbReference type="PROSITE" id="PS00895">
    <property type="entry name" value="3_HYDROXYISOBUT_DH"/>
    <property type="match status" value="1"/>
</dbReference>
<evidence type="ECO:0000313" key="8">
    <source>
        <dbReference type="Proteomes" id="UP000823889"/>
    </source>
</evidence>
<feature type="domain" description="6-phosphogluconate dehydrogenase NADP-binding" evidence="5">
    <location>
        <begin position="16"/>
        <end position="173"/>
    </location>
</feature>
<dbReference type="InterPro" id="IPR013328">
    <property type="entry name" value="6PGD_dom2"/>
</dbReference>
<evidence type="ECO:0000256" key="3">
    <source>
        <dbReference type="ARBA" id="ARBA00023027"/>
    </source>
</evidence>
<dbReference type="GO" id="GO:0016054">
    <property type="term" value="P:organic acid catabolic process"/>
    <property type="evidence" value="ECO:0007669"/>
    <property type="project" value="UniProtKB-ARBA"/>
</dbReference>
<accession>A0A9D2RIH2</accession>
<protein>
    <submittedName>
        <fullName evidence="7">NAD(P)-dependent oxidoreductase</fullName>
    </submittedName>
</protein>
<feature type="domain" description="3-hydroxyisobutyrate dehydrogenase-like NAD-binding" evidence="6">
    <location>
        <begin position="179"/>
        <end position="299"/>
    </location>
</feature>
<reference evidence="7" key="1">
    <citation type="journal article" date="2021" name="PeerJ">
        <title>Extensive microbial diversity within the chicken gut microbiome revealed by metagenomics and culture.</title>
        <authorList>
            <person name="Gilroy R."/>
            <person name="Ravi A."/>
            <person name="Getino M."/>
            <person name="Pursley I."/>
            <person name="Horton D.L."/>
            <person name="Alikhan N.F."/>
            <person name="Baker D."/>
            <person name="Gharbi K."/>
            <person name="Hall N."/>
            <person name="Watson M."/>
            <person name="Adriaenssens E.M."/>
            <person name="Foster-Nyarko E."/>
            <person name="Jarju S."/>
            <person name="Secka A."/>
            <person name="Antonio M."/>
            <person name="Oren A."/>
            <person name="Chaudhuri R.R."/>
            <person name="La Ragione R."/>
            <person name="Hildebrand F."/>
            <person name="Pallen M.J."/>
        </authorList>
    </citation>
    <scope>NUCLEOTIDE SEQUENCE</scope>
    <source>
        <strain evidence="7">9264</strain>
    </source>
</reference>
<dbReference type="SUPFAM" id="SSF48179">
    <property type="entry name" value="6-phosphogluconate dehydrogenase C-terminal domain-like"/>
    <property type="match status" value="1"/>
</dbReference>
<dbReference type="EMBL" id="DWUQ01000130">
    <property type="protein sequence ID" value="HJD44609.1"/>
    <property type="molecule type" value="Genomic_DNA"/>
</dbReference>
<keyword evidence="2" id="KW-0560">Oxidoreductase</keyword>
<evidence type="ECO:0000256" key="2">
    <source>
        <dbReference type="ARBA" id="ARBA00023002"/>
    </source>
</evidence>
<dbReference type="InterPro" id="IPR006115">
    <property type="entry name" value="6PGDH_NADP-bd"/>
</dbReference>
<comment type="similarity">
    <text evidence="1">Belongs to the HIBADH-related family.</text>
</comment>
<keyword evidence="3" id="KW-0520">NAD</keyword>
<dbReference type="Gene3D" id="1.10.1040.10">
    <property type="entry name" value="N-(1-d-carboxylethyl)-l-norvaline Dehydrogenase, domain 2"/>
    <property type="match status" value="1"/>
</dbReference>
<dbReference type="Gene3D" id="3.40.50.720">
    <property type="entry name" value="NAD(P)-binding Rossmann-like Domain"/>
    <property type="match status" value="1"/>
</dbReference>
<dbReference type="GO" id="GO:0051287">
    <property type="term" value="F:NAD binding"/>
    <property type="evidence" value="ECO:0007669"/>
    <property type="project" value="InterPro"/>
</dbReference>
<dbReference type="InterPro" id="IPR002204">
    <property type="entry name" value="3-OH-isobutyrate_DH-rel_CS"/>
</dbReference>
<evidence type="ECO:0000256" key="4">
    <source>
        <dbReference type="PIRSR" id="PIRSR000103-1"/>
    </source>
</evidence>
<dbReference type="GO" id="GO:0016491">
    <property type="term" value="F:oxidoreductase activity"/>
    <property type="evidence" value="ECO:0007669"/>
    <property type="project" value="UniProtKB-KW"/>
</dbReference>
<dbReference type="Pfam" id="PF14833">
    <property type="entry name" value="NAD_binding_11"/>
    <property type="match status" value="1"/>
</dbReference>
<name>A0A9D2RIH2_9BURK</name>
<dbReference type="Pfam" id="PF03446">
    <property type="entry name" value="NAD_binding_2"/>
    <property type="match status" value="1"/>
</dbReference>